<feature type="transmembrane region" description="Helical" evidence="2">
    <location>
        <begin position="456"/>
        <end position="481"/>
    </location>
</feature>
<dbReference type="AlphaFoldDB" id="A0A1M2VRD7"/>
<dbReference type="OrthoDB" id="10250130at2759"/>
<feature type="transmembrane region" description="Helical" evidence="2">
    <location>
        <begin position="715"/>
        <end position="736"/>
    </location>
</feature>
<keyword evidence="2" id="KW-0472">Membrane</keyword>
<feature type="region of interest" description="Disordered" evidence="1">
    <location>
        <begin position="787"/>
        <end position="875"/>
    </location>
</feature>
<proteinExistence type="predicted"/>
<protein>
    <submittedName>
        <fullName evidence="3">Uncharacterized protein</fullName>
    </submittedName>
</protein>
<dbReference type="Proteomes" id="UP000184267">
    <property type="component" value="Unassembled WGS sequence"/>
</dbReference>
<feature type="region of interest" description="Disordered" evidence="1">
    <location>
        <begin position="550"/>
        <end position="581"/>
    </location>
</feature>
<evidence type="ECO:0000313" key="3">
    <source>
        <dbReference type="EMBL" id="OJT10155.1"/>
    </source>
</evidence>
<dbReference type="InterPro" id="IPR015915">
    <property type="entry name" value="Kelch-typ_b-propeller"/>
</dbReference>
<keyword evidence="4" id="KW-1185">Reference proteome</keyword>
<feature type="transmembrane region" description="Helical" evidence="2">
    <location>
        <begin position="742"/>
        <end position="763"/>
    </location>
</feature>
<dbReference type="STRING" id="154538.A0A1M2VRD7"/>
<accession>A0A1M2VRD7</accession>
<feature type="transmembrane region" description="Helical" evidence="2">
    <location>
        <begin position="505"/>
        <end position="527"/>
    </location>
</feature>
<organism evidence="3 4">
    <name type="scientific">Trametes pubescens</name>
    <name type="common">White-rot fungus</name>
    <dbReference type="NCBI Taxonomy" id="154538"/>
    <lineage>
        <taxon>Eukaryota</taxon>
        <taxon>Fungi</taxon>
        <taxon>Dikarya</taxon>
        <taxon>Basidiomycota</taxon>
        <taxon>Agaricomycotina</taxon>
        <taxon>Agaricomycetes</taxon>
        <taxon>Polyporales</taxon>
        <taxon>Polyporaceae</taxon>
        <taxon>Trametes</taxon>
    </lineage>
</organism>
<dbReference type="SUPFAM" id="SSF117281">
    <property type="entry name" value="Kelch motif"/>
    <property type="match status" value="1"/>
</dbReference>
<keyword evidence="2" id="KW-1133">Transmembrane helix</keyword>
<feature type="region of interest" description="Disordered" evidence="1">
    <location>
        <begin position="593"/>
        <end position="649"/>
    </location>
</feature>
<keyword evidence="2" id="KW-0812">Transmembrane</keyword>
<feature type="compositionally biased region" description="Low complexity" evidence="1">
    <location>
        <begin position="787"/>
        <end position="800"/>
    </location>
</feature>
<gene>
    <name evidence="3" type="ORF">TRAPUB_13260</name>
</gene>
<evidence type="ECO:0000256" key="1">
    <source>
        <dbReference type="SAM" id="MobiDB-lite"/>
    </source>
</evidence>
<evidence type="ECO:0000256" key="2">
    <source>
        <dbReference type="SAM" id="Phobius"/>
    </source>
</evidence>
<sequence length="898" mass="95389">MPVPPLQWINLSKLLSGPAAPPLKDATIGYDDTNGVLMIFGGESQQGFPTAQTYMCEFDYTSQFWAQVSVSPGGPSARWGAVGGIDTRTVFTTDPVTTTPNNTIYMAGGFDGKTAYPLSEVWQLEVSGTLSSNLPKSVTASWSRVDVSTNINARVSLGGTVVGQKIVAVGGCTPGTSAASIMDSSCALQDTQIIDTPTGNVLSAGSCIAPRIDPAVVPNMCQASQSFKTQAFVLFGTFNSSQWDDGGGLQRGEVAVLDVGTAAWARVLPAGDPGSDGTPSYPAPRQGAAALSWRGPLVGGSGIAAYDTVVFGGRDASGNYLSDIWLLRAYNATLTGSNQKWSGFGSGTLSTGVSADGQGVTLQYLTQCATSIGTPSKTSSSGPSSTSGSGQQSGSGSPNQTSPASSPNTIVYDTSTIHKASAAVSVALLFPALVLYRLSSPTVEPSLTPQRNMGLLFLTVIVSIAAYGLGIAGLATAFTSITSTSTTVLKRSLSSVDLQTSHSKAGLALFAGMYVLVPLLYVVALVIRRRDGPSDAELLADRQRADSTLEKFSMNGRAASPSQRSERLSHDTRNGETRKRVRSWAGIGTWAGITGRRSHETTSEDHTHTPSSRSFEVTNRPARQRRASGNSLAAFSDPRPTHTPRNLSDMSWLDTRRSASGMGDLGYNLGPMDRRGQEQWTPGTTPMEITSTNGLMMGHQSPAEHPVLPTPFEGFIHVLFHALLLALSVLSLVALWMRGPKAAFGVFLAWAVAFYTILITLAWNGYPRQSILSVIFSRLRAEPVAFSPVPRGGSPSGSRPMSTAEPDAVPFPSENRGPYQHHQPPYRATLSAEPDYPMSLSHSHGHGSPDVDEEDDEDEDTRQRRIEDELSRRDVSIVTVPKRRLYVLNPNPPDTPAH</sequence>
<reference evidence="3 4" key="1">
    <citation type="submission" date="2016-10" db="EMBL/GenBank/DDBJ databases">
        <title>Genome sequence of the basidiomycete white-rot fungus Trametes pubescens.</title>
        <authorList>
            <person name="Makela M.R."/>
            <person name="Granchi Z."/>
            <person name="Peng M."/>
            <person name="De Vries R.P."/>
            <person name="Grigoriev I."/>
            <person name="Riley R."/>
            <person name="Hilden K."/>
        </authorList>
    </citation>
    <scope>NUCLEOTIDE SEQUENCE [LARGE SCALE GENOMIC DNA]</scope>
    <source>
        <strain evidence="3 4">FBCC735</strain>
    </source>
</reference>
<evidence type="ECO:0000313" key="4">
    <source>
        <dbReference type="Proteomes" id="UP000184267"/>
    </source>
</evidence>
<feature type="compositionally biased region" description="Low complexity" evidence="1">
    <location>
        <begin position="373"/>
        <end position="403"/>
    </location>
</feature>
<feature type="compositionally biased region" description="Basic and acidic residues" evidence="1">
    <location>
        <begin position="564"/>
        <end position="578"/>
    </location>
</feature>
<dbReference type="EMBL" id="MNAD01000803">
    <property type="protein sequence ID" value="OJT10155.1"/>
    <property type="molecule type" value="Genomic_DNA"/>
</dbReference>
<dbReference type="Gene3D" id="2.120.10.80">
    <property type="entry name" value="Kelch-type beta propeller"/>
    <property type="match status" value="1"/>
</dbReference>
<feature type="compositionally biased region" description="Basic and acidic residues" evidence="1">
    <location>
        <begin position="861"/>
        <end position="875"/>
    </location>
</feature>
<feature type="compositionally biased region" description="Acidic residues" evidence="1">
    <location>
        <begin position="850"/>
        <end position="860"/>
    </location>
</feature>
<name>A0A1M2VRD7_TRAPU</name>
<feature type="region of interest" description="Disordered" evidence="1">
    <location>
        <begin position="373"/>
        <end position="407"/>
    </location>
</feature>
<comment type="caution">
    <text evidence="3">The sequence shown here is derived from an EMBL/GenBank/DDBJ whole genome shotgun (WGS) entry which is preliminary data.</text>
</comment>
<dbReference type="OMA" id="RGPYQHH"/>
<feature type="compositionally biased region" description="Basic and acidic residues" evidence="1">
    <location>
        <begin position="597"/>
        <end position="608"/>
    </location>
</feature>